<evidence type="ECO:0008006" key="2">
    <source>
        <dbReference type="Google" id="ProtNLM"/>
    </source>
</evidence>
<protein>
    <recommendedName>
        <fullName evidence="2">Phage tail assembly chaperone protein, TAC</fullName>
    </recommendedName>
</protein>
<proteinExistence type="predicted"/>
<reference evidence="1" key="1">
    <citation type="submission" date="2020-04" db="EMBL/GenBank/DDBJ databases">
        <authorList>
            <person name="Chiriac C."/>
            <person name="Salcher M."/>
            <person name="Ghai R."/>
            <person name="Kavagutti S V."/>
        </authorList>
    </citation>
    <scope>NUCLEOTIDE SEQUENCE</scope>
</reference>
<gene>
    <name evidence="1" type="ORF">UFOVP605_57</name>
</gene>
<dbReference type="Gene3D" id="3.30.2220.20">
    <property type="entry name" value="Phage tail assembly chaperone gp13-like"/>
    <property type="match status" value="1"/>
</dbReference>
<dbReference type="EMBL" id="LR796592">
    <property type="protein sequence ID" value="CAB4153270.1"/>
    <property type="molecule type" value="Genomic_DNA"/>
</dbReference>
<name>A0A6J5N844_9CAUD</name>
<evidence type="ECO:0000313" key="1">
    <source>
        <dbReference type="EMBL" id="CAB4153270.1"/>
    </source>
</evidence>
<organism evidence="1">
    <name type="scientific">uncultured Caudovirales phage</name>
    <dbReference type="NCBI Taxonomy" id="2100421"/>
    <lineage>
        <taxon>Viruses</taxon>
        <taxon>Duplodnaviria</taxon>
        <taxon>Heunggongvirae</taxon>
        <taxon>Uroviricota</taxon>
        <taxon>Caudoviricetes</taxon>
        <taxon>Peduoviridae</taxon>
        <taxon>Maltschvirus</taxon>
        <taxon>Maltschvirus maltsch</taxon>
    </lineage>
</organism>
<dbReference type="InterPro" id="IPR038556">
    <property type="entry name" value="TAC_Gp13-like_sf"/>
</dbReference>
<sequence>MPMLTREQILAVVDLPKIEVEVPEWGGTVLVSTMSGTARDRFESSLLDATGNVNAIGLRAKMAAACIVDEHGTPMFSPGDIEALSLKSAAALNRVVNAARSLNGLGDDGVNEAKKD</sequence>
<accession>A0A6J5N844</accession>